<gene>
    <name evidence="1" type="ORF">OCU04_011658</name>
</gene>
<accession>A0A9X0DGN4</accession>
<dbReference type="Proteomes" id="UP001152300">
    <property type="component" value="Unassembled WGS sequence"/>
</dbReference>
<dbReference type="EMBL" id="JAPEIS010000014">
    <property type="protein sequence ID" value="KAJ8060048.1"/>
    <property type="molecule type" value="Genomic_DNA"/>
</dbReference>
<proteinExistence type="predicted"/>
<protein>
    <submittedName>
        <fullName evidence="1">Uncharacterized protein</fullName>
    </submittedName>
</protein>
<evidence type="ECO:0000313" key="2">
    <source>
        <dbReference type="Proteomes" id="UP001152300"/>
    </source>
</evidence>
<dbReference type="AlphaFoldDB" id="A0A9X0DGN4"/>
<keyword evidence="2" id="KW-1185">Reference proteome</keyword>
<comment type="caution">
    <text evidence="1">The sequence shown here is derived from an EMBL/GenBank/DDBJ whole genome shotgun (WGS) entry which is preliminary data.</text>
</comment>
<evidence type="ECO:0000313" key="1">
    <source>
        <dbReference type="EMBL" id="KAJ8060048.1"/>
    </source>
</evidence>
<organism evidence="1 2">
    <name type="scientific">Sclerotinia nivalis</name>
    <dbReference type="NCBI Taxonomy" id="352851"/>
    <lineage>
        <taxon>Eukaryota</taxon>
        <taxon>Fungi</taxon>
        <taxon>Dikarya</taxon>
        <taxon>Ascomycota</taxon>
        <taxon>Pezizomycotina</taxon>
        <taxon>Leotiomycetes</taxon>
        <taxon>Helotiales</taxon>
        <taxon>Sclerotiniaceae</taxon>
        <taxon>Sclerotinia</taxon>
    </lineage>
</organism>
<sequence>MITEFEAGRFFLCGLYAQMGKKIARQLKVDLDDPSFVNFKKMMDEVYKWCSSEDSVVCIYERPKSHQAIVLYVVSEYMKTLFAVGASPASYAQDRNTDVAIDEITDLLDKFSMNHLRARVEGAKSKPLHSLILSM</sequence>
<name>A0A9X0DGN4_9HELO</name>
<reference evidence="1" key="1">
    <citation type="submission" date="2022-11" db="EMBL/GenBank/DDBJ databases">
        <title>Genome Resource of Sclerotinia nivalis Strain SnTB1, a Plant Pathogen Isolated from American Ginseng.</title>
        <authorList>
            <person name="Fan S."/>
        </authorList>
    </citation>
    <scope>NUCLEOTIDE SEQUENCE</scope>
    <source>
        <strain evidence="1">SnTB1</strain>
    </source>
</reference>